<gene>
    <name evidence="2" type="ORF">LNQ49_16530</name>
</gene>
<reference evidence="2" key="1">
    <citation type="submission" date="2021-11" db="EMBL/GenBank/DDBJ databases">
        <title>Description of novel Flavobacterium species.</title>
        <authorList>
            <person name="Saticioglu I.B."/>
            <person name="Ay H."/>
            <person name="Altun S."/>
            <person name="Duman M."/>
        </authorList>
    </citation>
    <scope>NUCLEOTIDE SEQUENCE</scope>
    <source>
        <strain evidence="2">F-65</strain>
    </source>
</reference>
<dbReference type="InterPro" id="IPR026414">
    <property type="entry name" value="ExosoTase_F-assoc_memb"/>
</dbReference>
<feature type="transmembrane region" description="Helical" evidence="1">
    <location>
        <begin position="119"/>
        <end position="142"/>
    </location>
</feature>
<dbReference type="Proteomes" id="UP001430919">
    <property type="component" value="Unassembled WGS sequence"/>
</dbReference>
<sequence>MLNDILQNKSKILSLIGLVLLLVSIRAFENQLFYDPFLVYFERDYKMLPLPEFDSIQLFFGLLFRYALNTIVSLGIIYVIFKEIELVKFASILYGAFFLFLIIAFYSIIYFYANQNNLMLFYVRRFLIQPILILLFIPGFYYQKINK</sequence>
<keyword evidence="1" id="KW-0812">Transmembrane</keyword>
<organism evidence="2 3">
    <name type="scientific">Flavobacterium pisciphilum</name>
    <dbReference type="NCBI Taxonomy" id="2893755"/>
    <lineage>
        <taxon>Bacteria</taxon>
        <taxon>Pseudomonadati</taxon>
        <taxon>Bacteroidota</taxon>
        <taxon>Flavobacteriia</taxon>
        <taxon>Flavobacteriales</taxon>
        <taxon>Flavobacteriaceae</taxon>
        <taxon>Flavobacterium</taxon>
    </lineage>
</organism>
<name>A0ABS8MWL7_9FLAO</name>
<keyword evidence="1" id="KW-0472">Membrane</keyword>
<feature type="transmembrane region" description="Helical" evidence="1">
    <location>
        <begin position="56"/>
        <end position="80"/>
    </location>
</feature>
<dbReference type="RefSeq" id="WP_229990125.1">
    <property type="nucleotide sequence ID" value="NZ_JAJJMO010000001.1"/>
</dbReference>
<dbReference type="NCBIfam" id="TIGR04127">
    <property type="entry name" value="flavo_near_exo"/>
    <property type="match status" value="1"/>
</dbReference>
<feature type="transmembrane region" description="Helical" evidence="1">
    <location>
        <begin position="92"/>
        <end position="113"/>
    </location>
</feature>
<dbReference type="EMBL" id="JAJJMO010000001">
    <property type="protein sequence ID" value="MCC9073184.1"/>
    <property type="molecule type" value="Genomic_DNA"/>
</dbReference>
<protein>
    <submittedName>
        <fullName evidence="2">Exosortase F system-associated protein</fullName>
    </submittedName>
</protein>
<keyword evidence="3" id="KW-1185">Reference proteome</keyword>
<keyword evidence="1" id="KW-1133">Transmembrane helix</keyword>
<evidence type="ECO:0000256" key="1">
    <source>
        <dbReference type="SAM" id="Phobius"/>
    </source>
</evidence>
<comment type="caution">
    <text evidence="2">The sequence shown here is derived from an EMBL/GenBank/DDBJ whole genome shotgun (WGS) entry which is preliminary data.</text>
</comment>
<evidence type="ECO:0000313" key="2">
    <source>
        <dbReference type="EMBL" id="MCC9073184.1"/>
    </source>
</evidence>
<accession>A0ABS8MWL7</accession>
<proteinExistence type="predicted"/>
<evidence type="ECO:0000313" key="3">
    <source>
        <dbReference type="Proteomes" id="UP001430919"/>
    </source>
</evidence>